<feature type="transmembrane region" description="Helical" evidence="1">
    <location>
        <begin position="28"/>
        <end position="48"/>
    </location>
</feature>
<name>A0A1V3IC96_9PAST</name>
<keyword evidence="1" id="KW-1133">Transmembrane helix</keyword>
<dbReference type="RefSeq" id="WP_077426563.1">
    <property type="nucleotide sequence ID" value="NZ_MLHH01000004.1"/>
</dbReference>
<keyword evidence="1" id="KW-0812">Transmembrane</keyword>
<comment type="caution">
    <text evidence="2">The sequence shown here is derived from an EMBL/GenBank/DDBJ whole genome shotgun (WGS) entry which is preliminary data.</text>
</comment>
<feature type="transmembrane region" description="Helical" evidence="1">
    <location>
        <begin position="68"/>
        <end position="95"/>
    </location>
</feature>
<evidence type="ECO:0000313" key="3">
    <source>
        <dbReference type="Proteomes" id="UP000189437"/>
    </source>
</evidence>
<gene>
    <name evidence="2" type="ORF">BKK48_02145</name>
</gene>
<reference evidence="2 3" key="1">
    <citation type="submission" date="2016-10" db="EMBL/GenBank/DDBJ databases">
        <title>Rodentibacter gen. nov. and new species.</title>
        <authorList>
            <person name="Christensen H."/>
        </authorList>
    </citation>
    <scope>NUCLEOTIDE SEQUENCE [LARGE SCALE GENOMIC DNA]</scope>
    <source>
        <strain evidence="2 3">Ac69</strain>
    </source>
</reference>
<accession>A0A1V3IC96</accession>
<evidence type="ECO:0000313" key="2">
    <source>
        <dbReference type="EMBL" id="OOF37387.1"/>
    </source>
</evidence>
<keyword evidence="1" id="KW-0472">Membrane</keyword>
<protein>
    <submittedName>
        <fullName evidence="2">Uncharacterized protein</fullName>
    </submittedName>
</protein>
<sequence length="147" mass="17139">MITLFLVLISVPVYLVIAGLIIGGTYFINILPMLLPIYLIIVFLVYMFTPLKPWFNKHQTKINTIGKLLTLILFGPLIVVLAVAILALPFVIIYAIADNPFLWYAIILFFIGIFAYNTKKDLKRKREKQIWKETQERAAMHKFFYRK</sequence>
<organism evidence="2 3">
    <name type="scientific">Rodentibacter heidelbergensis</name>
    <dbReference type="NCBI Taxonomy" id="1908258"/>
    <lineage>
        <taxon>Bacteria</taxon>
        <taxon>Pseudomonadati</taxon>
        <taxon>Pseudomonadota</taxon>
        <taxon>Gammaproteobacteria</taxon>
        <taxon>Pasteurellales</taxon>
        <taxon>Pasteurellaceae</taxon>
        <taxon>Rodentibacter</taxon>
    </lineage>
</organism>
<keyword evidence="3" id="KW-1185">Reference proteome</keyword>
<proteinExistence type="predicted"/>
<dbReference type="AlphaFoldDB" id="A0A1V3IC96"/>
<feature type="transmembrane region" description="Helical" evidence="1">
    <location>
        <begin position="101"/>
        <end position="118"/>
    </location>
</feature>
<dbReference type="EMBL" id="MLHH01000004">
    <property type="protein sequence ID" value="OOF37387.1"/>
    <property type="molecule type" value="Genomic_DNA"/>
</dbReference>
<dbReference type="Proteomes" id="UP000189437">
    <property type="component" value="Unassembled WGS sequence"/>
</dbReference>
<evidence type="ECO:0000256" key="1">
    <source>
        <dbReference type="SAM" id="Phobius"/>
    </source>
</evidence>